<dbReference type="GeneID" id="85324935"/>
<dbReference type="Gene3D" id="1.25.40.20">
    <property type="entry name" value="Ankyrin repeat-containing domain"/>
    <property type="match status" value="2"/>
</dbReference>
<dbReference type="SUPFAM" id="SSF48403">
    <property type="entry name" value="Ankyrin repeat"/>
    <property type="match status" value="1"/>
</dbReference>
<dbReference type="RefSeq" id="XP_060298547.1">
    <property type="nucleotide sequence ID" value="XM_060441665.1"/>
</dbReference>
<organism evidence="2 3">
    <name type="scientific">Lasiosphaeria miniovina</name>
    <dbReference type="NCBI Taxonomy" id="1954250"/>
    <lineage>
        <taxon>Eukaryota</taxon>
        <taxon>Fungi</taxon>
        <taxon>Dikarya</taxon>
        <taxon>Ascomycota</taxon>
        <taxon>Pezizomycotina</taxon>
        <taxon>Sordariomycetes</taxon>
        <taxon>Sordariomycetidae</taxon>
        <taxon>Sordariales</taxon>
        <taxon>Lasiosphaeriaceae</taxon>
        <taxon>Lasiosphaeria</taxon>
    </lineage>
</organism>
<evidence type="ECO:0000313" key="3">
    <source>
        <dbReference type="Proteomes" id="UP001172101"/>
    </source>
</evidence>
<dbReference type="InterPro" id="IPR036770">
    <property type="entry name" value="Ankyrin_rpt-contain_sf"/>
</dbReference>
<feature type="region of interest" description="Disordered" evidence="1">
    <location>
        <begin position="666"/>
        <end position="689"/>
    </location>
</feature>
<feature type="region of interest" description="Disordered" evidence="1">
    <location>
        <begin position="988"/>
        <end position="1012"/>
    </location>
</feature>
<dbReference type="Proteomes" id="UP001172101">
    <property type="component" value="Unassembled WGS sequence"/>
</dbReference>
<dbReference type="PANTHER" id="PTHR10039:SF14">
    <property type="entry name" value="NACHT DOMAIN-CONTAINING PROTEIN"/>
    <property type="match status" value="1"/>
</dbReference>
<comment type="caution">
    <text evidence="2">The sequence shown here is derived from an EMBL/GenBank/DDBJ whole genome shotgun (WGS) entry which is preliminary data.</text>
</comment>
<accession>A0AA40AV67</accession>
<protein>
    <recommendedName>
        <fullName evidence="4">Ankyrin repeat protein</fullName>
    </recommendedName>
</protein>
<dbReference type="InterPro" id="IPR002110">
    <property type="entry name" value="Ankyrin_rpt"/>
</dbReference>
<keyword evidence="3" id="KW-1185">Reference proteome</keyword>
<gene>
    <name evidence="2" type="ORF">B0T26DRAFT_703460</name>
</gene>
<name>A0AA40AV67_9PEZI</name>
<evidence type="ECO:0000313" key="2">
    <source>
        <dbReference type="EMBL" id="KAK0722623.1"/>
    </source>
</evidence>
<reference evidence="2" key="1">
    <citation type="submission" date="2023-06" db="EMBL/GenBank/DDBJ databases">
        <title>Genome-scale phylogeny and comparative genomics of the fungal order Sordariales.</title>
        <authorList>
            <consortium name="Lawrence Berkeley National Laboratory"/>
            <person name="Hensen N."/>
            <person name="Bonometti L."/>
            <person name="Westerberg I."/>
            <person name="Brannstrom I.O."/>
            <person name="Guillou S."/>
            <person name="Cros-Aarteil S."/>
            <person name="Calhoun S."/>
            <person name="Haridas S."/>
            <person name="Kuo A."/>
            <person name="Mondo S."/>
            <person name="Pangilinan J."/>
            <person name="Riley R."/>
            <person name="LaButti K."/>
            <person name="Andreopoulos B."/>
            <person name="Lipzen A."/>
            <person name="Chen C."/>
            <person name="Yanf M."/>
            <person name="Daum C."/>
            <person name="Ng V."/>
            <person name="Clum A."/>
            <person name="Steindorff A."/>
            <person name="Ohm R."/>
            <person name="Martin F."/>
            <person name="Silar P."/>
            <person name="Natvig D."/>
            <person name="Lalanne C."/>
            <person name="Gautier V."/>
            <person name="Ament-velasquez S.L."/>
            <person name="Kruys A."/>
            <person name="Hutchinson M.I."/>
            <person name="Powell A.J."/>
            <person name="Barry K."/>
            <person name="Miller A.N."/>
            <person name="Grigoriev I.V."/>
            <person name="Debuchy R."/>
            <person name="Gladieux P."/>
            <person name="Thoren M.H."/>
            <person name="Johannesson H."/>
        </authorList>
    </citation>
    <scope>NUCLEOTIDE SEQUENCE</scope>
    <source>
        <strain evidence="2">SMH2392-1A</strain>
    </source>
</reference>
<proteinExistence type="predicted"/>
<evidence type="ECO:0008006" key="4">
    <source>
        <dbReference type="Google" id="ProtNLM"/>
    </source>
</evidence>
<sequence>MFLWAKLMLHHIQQQVTLDDLEAAVDELPDGLDTVYARILAKMSALPAPQARSVARVLQWAFSARRPLSLAELEVALAVKPGAGTARLNKRSRAMNIRQLIADFCGPLLEVDPRTSTVRFTHVSALQYLQTLSEQQDESNLPYDPVRFPLMLTKKAPHLAATCLTYLAYSDIDFVTADSSPDVYAARLDQHLHTYKFLRYAALNLWTHFPDGFSFSSGSADPDLTRALDFFFADEKNMVKWLQLYQLLGELATPRSSSSSSRSAFHPQAPRFAGLRQRYAGFRRLGPTASGLFVRWDRWKSEDSFNGNHCSPLTVAAFFDFAAVVRQLLSQMSTKSQGAADAVDNGIVFGYTPFLHAVHGDAADTAALLLAARADPARATTAGYCAARYASRNCIGVLPAILRLDVPWLARQDYEGRTVLHAVCSSPGWDPAVVNSFLGLCSTETARQHLDTQDTLGLTVLHHAANIDVAQSAALMWDRLSHSSDGGSGAERRVVLVSLQEAFTPTTDASIQTWARNWHVFFQGTGEEAPPLDLASLQNLVQRIKVYMLRELVTRRSDVNIADHQGRTTLHICAATHSQQQQHNAGDVTKQLVAKNQCIEALLAGGADPFLRDGVGQLPVDMAIAEGDWPAARLLCGAMQTRLVGAGRPESDCDRTEELQALLLAETTANSDRPRSAPQSPSLSSLSETDWMVVPGSSSSSSSSSFPRTFGDVVKATLILRSCLKLVTGAGDDTSAKLAQRILDAAGYYSVQARAAVDIRSWRPQQDDQDTPRVSLTLALDSRVAVRRIDVFIASERLRPRNYYADSDGRVGSDDGAEKRHEDGGGYYYHYRRTKSNVVLRITSAAWRPSSARSRVGPRRVDSGVSVGDRPETASALSVSSHNTWDTVRGDDSRAASLRSVELDRNTETLLEDIVNGDNDGDESPWYHDSQAFLRVEVASASTPATDKEGKNTPTPPPPPVPRITNLGVLVDRQRNVDIWRHTWPAPRRLPSEENATDTRPRPAHASGLDDGQTREWLASLKHGDTVTLAAAEGFFVQDIARFAKFGLVVYCGLRL</sequence>
<feature type="region of interest" description="Disordered" evidence="1">
    <location>
        <begin position="854"/>
        <end position="878"/>
    </location>
</feature>
<dbReference type="PANTHER" id="PTHR10039">
    <property type="entry name" value="AMELOGENIN"/>
    <property type="match status" value="1"/>
</dbReference>
<dbReference type="SMART" id="SM00248">
    <property type="entry name" value="ANK"/>
    <property type="match status" value="4"/>
</dbReference>
<feature type="region of interest" description="Disordered" evidence="1">
    <location>
        <begin position="940"/>
        <end position="963"/>
    </location>
</feature>
<evidence type="ECO:0000256" key="1">
    <source>
        <dbReference type="SAM" id="MobiDB-lite"/>
    </source>
</evidence>
<feature type="compositionally biased region" description="Low complexity" evidence="1">
    <location>
        <begin position="676"/>
        <end position="687"/>
    </location>
</feature>
<dbReference type="AlphaFoldDB" id="A0AA40AV67"/>
<dbReference type="EMBL" id="JAUIRO010000003">
    <property type="protein sequence ID" value="KAK0722623.1"/>
    <property type="molecule type" value="Genomic_DNA"/>
</dbReference>